<dbReference type="PANTHER" id="PTHR31089">
    <property type="entry name" value="CYCLIC DOF FACTOR 2"/>
    <property type="match status" value="1"/>
</dbReference>
<keyword evidence="11" id="KW-1185">Reference proteome</keyword>
<dbReference type="Proteomes" id="UP001418222">
    <property type="component" value="Unassembled WGS sequence"/>
</dbReference>
<dbReference type="GO" id="GO:0003677">
    <property type="term" value="F:DNA binding"/>
    <property type="evidence" value="ECO:0007669"/>
    <property type="project" value="UniProtKB-UniRule"/>
</dbReference>
<keyword evidence="6" id="KW-0804">Transcription</keyword>
<evidence type="ECO:0000256" key="4">
    <source>
        <dbReference type="ARBA" id="ARBA00023015"/>
    </source>
</evidence>
<evidence type="ECO:0000256" key="2">
    <source>
        <dbReference type="ARBA" id="ARBA00022771"/>
    </source>
</evidence>
<keyword evidence="1" id="KW-0479">Metal-binding</keyword>
<evidence type="ECO:0000256" key="5">
    <source>
        <dbReference type="ARBA" id="ARBA00023125"/>
    </source>
</evidence>
<evidence type="ECO:0000256" key="1">
    <source>
        <dbReference type="ARBA" id="ARBA00022723"/>
    </source>
</evidence>
<evidence type="ECO:0000313" key="11">
    <source>
        <dbReference type="Proteomes" id="UP001418222"/>
    </source>
</evidence>
<name>A0AAP0FUM4_9ASPA</name>
<dbReference type="GO" id="GO:0008270">
    <property type="term" value="F:zinc ion binding"/>
    <property type="evidence" value="ECO:0007669"/>
    <property type="project" value="UniProtKB-KW"/>
</dbReference>
<protein>
    <submittedName>
        <fullName evidence="10">Dof zinc finger protein DOF3.7</fullName>
    </submittedName>
</protein>
<dbReference type="Pfam" id="PF02701">
    <property type="entry name" value="Zn_ribbon_Dof"/>
    <property type="match status" value="1"/>
</dbReference>
<feature type="domain" description="Dof-type" evidence="9">
    <location>
        <begin position="22"/>
        <end position="76"/>
    </location>
</feature>
<keyword evidence="4" id="KW-0805">Transcription regulation</keyword>
<comment type="caution">
    <text evidence="10">The sequence shown here is derived from an EMBL/GenBank/DDBJ whole genome shotgun (WGS) entry which is preliminary data.</text>
</comment>
<evidence type="ECO:0000259" key="9">
    <source>
        <dbReference type="PROSITE" id="PS50884"/>
    </source>
</evidence>
<dbReference type="InterPro" id="IPR045174">
    <property type="entry name" value="Dof"/>
</dbReference>
<keyword evidence="5 8" id="KW-0238">DNA-binding</keyword>
<dbReference type="EMBL" id="JBBWWQ010000020">
    <property type="protein sequence ID" value="KAK8916245.1"/>
    <property type="molecule type" value="Genomic_DNA"/>
</dbReference>
<evidence type="ECO:0000256" key="8">
    <source>
        <dbReference type="PROSITE-ProRule" id="PRU00071"/>
    </source>
</evidence>
<evidence type="ECO:0000256" key="6">
    <source>
        <dbReference type="ARBA" id="ARBA00023163"/>
    </source>
</evidence>
<keyword evidence="7 8" id="KW-0539">Nucleus</keyword>
<dbReference type="PROSITE" id="PS01361">
    <property type="entry name" value="ZF_DOF_1"/>
    <property type="match status" value="1"/>
</dbReference>
<keyword evidence="3" id="KW-0862">Zinc</keyword>
<dbReference type="GO" id="GO:0003700">
    <property type="term" value="F:DNA-binding transcription factor activity"/>
    <property type="evidence" value="ECO:0007669"/>
    <property type="project" value="InterPro"/>
</dbReference>
<evidence type="ECO:0000256" key="3">
    <source>
        <dbReference type="ARBA" id="ARBA00022833"/>
    </source>
</evidence>
<proteinExistence type="predicted"/>
<evidence type="ECO:0000313" key="10">
    <source>
        <dbReference type="EMBL" id="KAK8916245.1"/>
    </source>
</evidence>
<evidence type="ECO:0000256" key="7">
    <source>
        <dbReference type="ARBA" id="ARBA00023242"/>
    </source>
</evidence>
<accession>A0AAP0FUM4</accession>
<comment type="subcellular location">
    <subcellularLocation>
        <location evidence="8">Nucleus</location>
    </subcellularLocation>
</comment>
<sequence>MTPNPASVTPEGGYEKKNALFLKCPRCHSPNTKFCYFNNYSRTQPRHFCRACCRYWTEGGTLRNVPAGGVRKNKRRKITPIDAVSAGNPTPNIRSAALGELEHVILPDTLCQVLHSLPASLKSPAVYAVDELFSGGFICSGGSSPFTAAAAASSCSSSSQYSYRGQDVVGGCEDSFLGTMNPSTDVSWANQQAMLPPRFCNFWPDADDFTDPVDGGSLSKEETALPASYWNFWHDAADFTGAGDGQAELRR</sequence>
<dbReference type="PANTHER" id="PTHR31089:SF22">
    <property type="entry name" value="CYCLIC DOF FACTOR 4"/>
    <property type="match status" value="1"/>
</dbReference>
<organism evidence="10 11">
    <name type="scientific">Platanthera zijinensis</name>
    <dbReference type="NCBI Taxonomy" id="2320716"/>
    <lineage>
        <taxon>Eukaryota</taxon>
        <taxon>Viridiplantae</taxon>
        <taxon>Streptophyta</taxon>
        <taxon>Embryophyta</taxon>
        <taxon>Tracheophyta</taxon>
        <taxon>Spermatophyta</taxon>
        <taxon>Magnoliopsida</taxon>
        <taxon>Liliopsida</taxon>
        <taxon>Asparagales</taxon>
        <taxon>Orchidaceae</taxon>
        <taxon>Orchidoideae</taxon>
        <taxon>Orchideae</taxon>
        <taxon>Orchidinae</taxon>
        <taxon>Platanthera</taxon>
    </lineage>
</organism>
<keyword evidence="2 8" id="KW-0863">Zinc-finger</keyword>
<gene>
    <name evidence="10" type="primary">DOF3.7</name>
    <name evidence="10" type="ORF">KSP39_PZI022567</name>
</gene>
<dbReference type="GO" id="GO:0005634">
    <property type="term" value="C:nucleus"/>
    <property type="evidence" value="ECO:0007669"/>
    <property type="project" value="UniProtKB-SubCell"/>
</dbReference>
<dbReference type="AlphaFoldDB" id="A0AAP0FUM4"/>
<reference evidence="10 11" key="1">
    <citation type="journal article" date="2022" name="Nat. Plants">
        <title>Genomes of leafy and leafless Platanthera orchids illuminate the evolution of mycoheterotrophy.</title>
        <authorList>
            <person name="Li M.H."/>
            <person name="Liu K.W."/>
            <person name="Li Z."/>
            <person name="Lu H.C."/>
            <person name="Ye Q.L."/>
            <person name="Zhang D."/>
            <person name="Wang J.Y."/>
            <person name="Li Y.F."/>
            <person name="Zhong Z.M."/>
            <person name="Liu X."/>
            <person name="Yu X."/>
            <person name="Liu D.K."/>
            <person name="Tu X.D."/>
            <person name="Liu B."/>
            <person name="Hao Y."/>
            <person name="Liao X.Y."/>
            <person name="Jiang Y.T."/>
            <person name="Sun W.H."/>
            <person name="Chen J."/>
            <person name="Chen Y.Q."/>
            <person name="Ai Y."/>
            <person name="Zhai J.W."/>
            <person name="Wu S.S."/>
            <person name="Zhou Z."/>
            <person name="Hsiao Y.Y."/>
            <person name="Wu W.L."/>
            <person name="Chen Y.Y."/>
            <person name="Lin Y.F."/>
            <person name="Hsu J.L."/>
            <person name="Li C.Y."/>
            <person name="Wang Z.W."/>
            <person name="Zhao X."/>
            <person name="Zhong W.Y."/>
            <person name="Ma X.K."/>
            <person name="Ma L."/>
            <person name="Huang J."/>
            <person name="Chen G.Z."/>
            <person name="Huang M.Z."/>
            <person name="Huang L."/>
            <person name="Peng D.H."/>
            <person name="Luo Y.B."/>
            <person name="Zou S.Q."/>
            <person name="Chen S.P."/>
            <person name="Lan S."/>
            <person name="Tsai W.C."/>
            <person name="Van de Peer Y."/>
            <person name="Liu Z.J."/>
        </authorList>
    </citation>
    <scope>NUCLEOTIDE SEQUENCE [LARGE SCALE GENOMIC DNA]</scope>
    <source>
        <strain evidence="10">Lor287</strain>
    </source>
</reference>
<dbReference type="PROSITE" id="PS50884">
    <property type="entry name" value="ZF_DOF_2"/>
    <property type="match status" value="1"/>
</dbReference>
<dbReference type="InterPro" id="IPR003851">
    <property type="entry name" value="Znf_Dof"/>
</dbReference>